<dbReference type="SMART" id="SM00257">
    <property type="entry name" value="LysM"/>
    <property type="match status" value="1"/>
</dbReference>
<dbReference type="InterPro" id="IPR024300">
    <property type="entry name" value="SipL_SPOCS_dom"/>
</dbReference>
<evidence type="ECO:0000259" key="1">
    <source>
        <dbReference type="PROSITE" id="PS51782"/>
    </source>
</evidence>
<dbReference type="Pfam" id="PF01476">
    <property type="entry name" value="LysM"/>
    <property type="match status" value="1"/>
</dbReference>
<dbReference type="EMBL" id="VSSQ01008355">
    <property type="protein sequence ID" value="MPM38648.1"/>
    <property type="molecule type" value="Genomic_DNA"/>
</dbReference>
<dbReference type="InterPro" id="IPR018392">
    <property type="entry name" value="LysM"/>
</dbReference>
<dbReference type="PROSITE" id="PS51782">
    <property type="entry name" value="LYSM"/>
    <property type="match status" value="1"/>
</dbReference>
<proteinExistence type="predicted"/>
<gene>
    <name evidence="2" type="ORF">SDC9_85278</name>
</gene>
<feature type="domain" description="LysM" evidence="1">
    <location>
        <begin position="469"/>
        <end position="512"/>
    </location>
</feature>
<dbReference type="InterPro" id="IPR036779">
    <property type="entry name" value="LysM_dom_sf"/>
</dbReference>
<name>A0A644ZEC6_9ZZZZ</name>
<dbReference type="SUPFAM" id="SSF54106">
    <property type="entry name" value="LysM domain"/>
    <property type="match status" value="1"/>
</dbReference>
<dbReference type="CDD" id="cd00118">
    <property type="entry name" value="LysM"/>
    <property type="match status" value="1"/>
</dbReference>
<dbReference type="Pfam" id="PF12673">
    <property type="entry name" value="SipL"/>
    <property type="match status" value="2"/>
</dbReference>
<dbReference type="AlphaFoldDB" id="A0A644ZEC6"/>
<evidence type="ECO:0000313" key="2">
    <source>
        <dbReference type="EMBL" id="MPM38648.1"/>
    </source>
</evidence>
<organism evidence="2">
    <name type="scientific">bioreactor metagenome</name>
    <dbReference type="NCBI Taxonomy" id="1076179"/>
    <lineage>
        <taxon>unclassified sequences</taxon>
        <taxon>metagenomes</taxon>
        <taxon>ecological metagenomes</taxon>
    </lineage>
</organism>
<accession>A0A644ZEC6</accession>
<comment type="caution">
    <text evidence="2">The sequence shown here is derived from an EMBL/GenBank/DDBJ whole genome shotgun (WGS) entry which is preliminary data.</text>
</comment>
<dbReference type="Gene3D" id="3.10.350.10">
    <property type="entry name" value="LysM domain"/>
    <property type="match status" value="1"/>
</dbReference>
<reference evidence="2" key="1">
    <citation type="submission" date="2019-08" db="EMBL/GenBank/DDBJ databases">
        <authorList>
            <person name="Kucharzyk K."/>
            <person name="Murdoch R.W."/>
            <person name="Higgins S."/>
            <person name="Loffler F."/>
        </authorList>
    </citation>
    <scope>NUCLEOTIDE SEQUENCE</scope>
</reference>
<protein>
    <recommendedName>
        <fullName evidence="1">LysM domain-containing protein</fullName>
    </recommendedName>
</protein>
<sequence length="517" mass="57961">MDYKLLSEQMKYNEKIYAQTTEHAMQSDVIVPDFLPDMKKIVFVNSSALLKQKICGADHASVEGELCCDILYMPEQTPSLRCLKTTIPFNHSFTNTRTDENSMAVAKVNVLHCEVRLINSRKINIKAIILIEISCFKNLILNISSDFDGNNLPVQTNKKEMTMYLIDSVSDKNFVLEEELKIPQMRYPIENLLYTNSKINTNDIKTVNGKVVVKASAVINVLYTVNSDTGQTEMAEYEIPFSQIMDIPQSSNEGTTDILFNIKNIDITPREDNEGIARIMDARIGIEMNAISSSNHSFETLNDAFGLEEKIVLDKKDITSDKLICDTKGQATLKDSVSFETGAQVDKIISVNCSGIMDNVEIYDAKVNVNGMVHADILCKNNANNDYMNLKRQLKLNYKQPLSSNDENIKAVADISVSSVSYNLNMAGEIELRIICEVHIKEFANENQQIVTAAKPGEKLKDVNSSDIVIYYPQKGDTLWSVAKKYSIKMADIAKVNSISDNNINPNSIIIIPSQKR</sequence>